<protein>
    <submittedName>
        <fullName evidence="1">RPE4 domain protein</fullName>
    </submittedName>
</protein>
<gene>
    <name evidence="1" type="ORF">RBEAN4_1048</name>
</gene>
<reference evidence="1 2" key="1">
    <citation type="submission" date="2015-02" db="EMBL/GenBank/DDBJ databases">
        <title>Genome Sequencing of Rickettsiales.</title>
        <authorList>
            <person name="Daugherty S.C."/>
            <person name="Su Q."/>
            <person name="Abolude K."/>
            <person name="Beier-Sexton M."/>
            <person name="Carlyon J.A."/>
            <person name="Carter R."/>
            <person name="Day N.P."/>
            <person name="Dumler S.J."/>
            <person name="Dyachenko V."/>
            <person name="Godinez A."/>
            <person name="Kurtti T.J."/>
            <person name="Lichay M."/>
            <person name="Mullins K.E."/>
            <person name="Ott S."/>
            <person name="Pappas-Brown V."/>
            <person name="Paris D.H."/>
            <person name="Patel P."/>
            <person name="Richards A.L."/>
            <person name="Sadzewicz L."/>
            <person name="Sears K."/>
            <person name="Seidman D."/>
            <person name="Sengamalay N."/>
            <person name="Stenos J."/>
            <person name="Tallon L.J."/>
            <person name="Vincent G."/>
            <person name="Fraser C.M."/>
            <person name="Munderloh U."/>
            <person name="Dunning-Hotopp J.C."/>
        </authorList>
    </citation>
    <scope>NUCLEOTIDE SEQUENCE [LARGE SCALE GENOMIC DNA]</scope>
    <source>
        <strain evidence="1 2">RML An4</strain>
    </source>
</reference>
<accession>A0A0F3QBW1</accession>
<sequence>MDHFPLSPRDLFTGSSKNTNNISIFYCFLDPVVKPRDDI</sequence>
<name>A0A0F3QBW1_RICBE</name>
<dbReference type="NCBIfam" id="TIGR03777">
    <property type="entry name" value="RPE4"/>
    <property type="match status" value="1"/>
</dbReference>
<evidence type="ECO:0000313" key="1">
    <source>
        <dbReference type="EMBL" id="KJV90050.1"/>
    </source>
</evidence>
<dbReference type="InterPro" id="IPR022439">
    <property type="entry name" value="RPE4"/>
</dbReference>
<dbReference type="PATRIC" id="fig|1359193.3.peg.1011"/>
<keyword evidence="2" id="KW-1185">Reference proteome</keyword>
<comment type="caution">
    <text evidence="1">The sequence shown here is derived from an EMBL/GenBank/DDBJ whole genome shotgun (WGS) entry which is preliminary data.</text>
</comment>
<proteinExistence type="predicted"/>
<dbReference type="AlphaFoldDB" id="A0A0F3QBW1"/>
<organism evidence="1 2">
    <name type="scientific">Rickettsia bellii str. RML An4</name>
    <dbReference type="NCBI Taxonomy" id="1359193"/>
    <lineage>
        <taxon>Bacteria</taxon>
        <taxon>Pseudomonadati</taxon>
        <taxon>Pseudomonadota</taxon>
        <taxon>Alphaproteobacteria</taxon>
        <taxon>Rickettsiales</taxon>
        <taxon>Rickettsiaceae</taxon>
        <taxon>Rickettsieae</taxon>
        <taxon>Rickettsia</taxon>
        <taxon>belli group</taxon>
    </lineage>
</organism>
<dbReference type="Proteomes" id="UP000033661">
    <property type="component" value="Unassembled WGS sequence"/>
</dbReference>
<dbReference type="EMBL" id="LAOI01000001">
    <property type="protein sequence ID" value="KJV90050.1"/>
    <property type="molecule type" value="Genomic_DNA"/>
</dbReference>
<evidence type="ECO:0000313" key="2">
    <source>
        <dbReference type="Proteomes" id="UP000033661"/>
    </source>
</evidence>